<evidence type="ECO:0000259" key="7">
    <source>
        <dbReference type="Pfam" id="PF04138"/>
    </source>
</evidence>
<evidence type="ECO:0000256" key="3">
    <source>
        <dbReference type="ARBA" id="ARBA00022692"/>
    </source>
</evidence>
<comment type="caution">
    <text evidence="8">The sequence shown here is derived from an EMBL/GenBank/DDBJ whole genome shotgun (WGS) entry which is preliminary data.</text>
</comment>
<dbReference type="Pfam" id="PF04138">
    <property type="entry name" value="GtrA_DPMS_TM"/>
    <property type="match status" value="1"/>
</dbReference>
<comment type="similarity">
    <text evidence="2">Belongs to the GtrA family.</text>
</comment>
<feature type="domain" description="GtrA/DPMS transmembrane" evidence="7">
    <location>
        <begin position="17"/>
        <end position="128"/>
    </location>
</feature>
<name>A0A2W7BUD2_9HYPH</name>
<dbReference type="InterPro" id="IPR051401">
    <property type="entry name" value="GtrA_CellWall_Glycosyl"/>
</dbReference>
<feature type="transmembrane region" description="Helical" evidence="6">
    <location>
        <begin position="48"/>
        <end position="67"/>
    </location>
</feature>
<dbReference type="PANTHER" id="PTHR38459:SF1">
    <property type="entry name" value="PROPHAGE BACTOPRENOL-LINKED GLUCOSE TRANSLOCASE HOMOLOG"/>
    <property type="match status" value="1"/>
</dbReference>
<accession>A0A2W7BUD2</accession>
<dbReference type="PANTHER" id="PTHR38459">
    <property type="entry name" value="PROPHAGE BACTOPRENOL-LINKED GLUCOSE TRANSLOCASE HOMOLOG"/>
    <property type="match status" value="1"/>
</dbReference>
<comment type="subcellular location">
    <subcellularLocation>
        <location evidence="1">Membrane</location>
        <topology evidence="1">Multi-pass membrane protein</topology>
    </subcellularLocation>
</comment>
<keyword evidence="3 6" id="KW-0812">Transmembrane</keyword>
<dbReference type="RefSeq" id="WP_111548707.1">
    <property type="nucleotide sequence ID" value="NZ_MZXV01000080.1"/>
</dbReference>
<keyword evidence="9" id="KW-1185">Reference proteome</keyword>
<evidence type="ECO:0000256" key="5">
    <source>
        <dbReference type="ARBA" id="ARBA00023136"/>
    </source>
</evidence>
<reference evidence="9" key="1">
    <citation type="submission" date="2017-03" db="EMBL/GenBank/DDBJ databases">
        <authorList>
            <person name="Safronova V.I."/>
            <person name="Sazanova A.L."/>
            <person name="Chirak E.R."/>
        </authorList>
    </citation>
    <scope>NUCLEOTIDE SEQUENCE [LARGE SCALE GENOMIC DNA]</scope>
    <source>
        <strain evidence="9">Ach-343</strain>
    </source>
</reference>
<sequence>MSGADQPRRSTGNKIVRFAIVGLANTAIDLASFFLLLKLQMPPVPANIVAWFIAVTFSFVANGFWAFERNQAIRLRDAFLRFASLGALISLGVSSLSIALFAATVGVWPAKIGGVVVAAVLNFVAARWSIEGRFLR</sequence>
<evidence type="ECO:0000313" key="9">
    <source>
        <dbReference type="Proteomes" id="UP000248616"/>
    </source>
</evidence>
<evidence type="ECO:0000256" key="2">
    <source>
        <dbReference type="ARBA" id="ARBA00009399"/>
    </source>
</evidence>
<dbReference type="OrthoDB" id="9812049at2"/>
<protein>
    <submittedName>
        <fullName evidence="8">Polysaccharide biosynthesis protein GtrA</fullName>
    </submittedName>
</protein>
<dbReference type="Proteomes" id="UP000248616">
    <property type="component" value="Unassembled WGS sequence"/>
</dbReference>
<evidence type="ECO:0000256" key="6">
    <source>
        <dbReference type="SAM" id="Phobius"/>
    </source>
</evidence>
<feature type="transmembrane region" description="Helical" evidence="6">
    <location>
        <begin position="79"/>
        <end position="102"/>
    </location>
</feature>
<dbReference type="EMBL" id="MZXV01000080">
    <property type="protein sequence ID" value="PZV33641.1"/>
    <property type="molecule type" value="Genomic_DNA"/>
</dbReference>
<gene>
    <name evidence="8" type="ORF">B5V02_35645</name>
</gene>
<keyword evidence="4 6" id="KW-1133">Transmembrane helix</keyword>
<dbReference type="InterPro" id="IPR007267">
    <property type="entry name" value="GtrA_DPMS_TM"/>
</dbReference>
<feature type="transmembrane region" description="Helical" evidence="6">
    <location>
        <begin position="15"/>
        <end position="36"/>
    </location>
</feature>
<evidence type="ECO:0000313" key="8">
    <source>
        <dbReference type="EMBL" id="PZV33641.1"/>
    </source>
</evidence>
<keyword evidence="5 6" id="KW-0472">Membrane</keyword>
<dbReference type="AlphaFoldDB" id="A0A2W7BUD2"/>
<dbReference type="GO" id="GO:0000271">
    <property type="term" value="P:polysaccharide biosynthetic process"/>
    <property type="evidence" value="ECO:0007669"/>
    <property type="project" value="InterPro"/>
</dbReference>
<feature type="transmembrane region" description="Helical" evidence="6">
    <location>
        <begin position="108"/>
        <end position="130"/>
    </location>
</feature>
<evidence type="ECO:0000256" key="1">
    <source>
        <dbReference type="ARBA" id="ARBA00004141"/>
    </source>
</evidence>
<dbReference type="GO" id="GO:0005886">
    <property type="term" value="C:plasma membrane"/>
    <property type="evidence" value="ECO:0007669"/>
    <property type="project" value="TreeGrafter"/>
</dbReference>
<organism evidence="8 9">
    <name type="scientific">Mesorhizobium kowhaii</name>
    <dbReference type="NCBI Taxonomy" id="1300272"/>
    <lineage>
        <taxon>Bacteria</taxon>
        <taxon>Pseudomonadati</taxon>
        <taxon>Pseudomonadota</taxon>
        <taxon>Alphaproteobacteria</taxon>
        <taxon>Hyphomicrobiales</taxon>
        <taxon>Phyllobacteriaceae</taxon>
        <taxon>Mesorhizobium</taxon>
    </lineage>
</organism>
<evidence type="ECO:0000256" key="4">
    <source>
        <dbReference type="ARBA" id="ARBA00022989"/>
    </source>
</evidence>
<proteinExistence type="inferred from homology"/>